<evidence type="ECO:0000259" key="4">
    <source>
        <dbReference type="Pfam" id="PF00582"/>
    </source>
</evidence>
<dbReference type="GO" id="GO:0005524">
    <property type="term" value="F:ATP binding"/>
    <property type="evidence" value="ECO:0007669"/>
    <property type="project" value="UniProtKB-KW"/>
</dbReference>
<gene>
    <name evidence="5" type="ORF">ERS450000_00487</name>
</gene>
<dbReference type="PRINTS" id="PR01438">
    <property type="entry name" value="UNVRSLSTRESS"/>
</dbReference>
<dbReference type="EMBL" id="LN868938">
    <property type="protein sequence ID" value="CRY74113.1"/>
    <property type="molecule type" value="Genomic_DNA"/>
</dbReference>
<dbReference type="KEGG" id="nfr:ERS450000_00487"/>
<dbReference type="Gene3D" id="3.40.50.620">
    <property type="entry name" value="HUPs"/>
    <property type="match status" value="2"/>
</dbReference>
<keyword evidence="3" id="KW-0067">ATP-binding</keyword>
<feature type="domain" description="UspA" evidence="4">
    <location>
        <begin position="8"/>
        <end position="145"/>
    </location>
</feature>
<protein>
    <submittedName>
        <fullName evidence="5">Universal stress protein MSMEG_3950</fullName>
    </submittedName>
</protein>
<feature type="domain" description="UspA" evidence="4">
    <location>
        <begin position="157"/>
        <end position="292"/>
    </location>
</feature>
<keyword evidence="2" id="KW-0547">Nucleotide-binding</keyword>
<evidence type="ECO:0000256" key="2">
    <source>
        <dbReference type="ARBA" id="ARBA00022741"/>
    </source>
</evidence>
<dbReference type="SUPFAM" id="SSF52402">
    <property type="entry name" value="Adenine nucleotide alpha hydrolases-like"/>
    <property type="match status" value="2"/>
</dbReference>
<proteinExistence type="inferred from homology"/>
<dbReference type="InterPro" id="IPR014729">
    <property type="entry name" value="Rossmann-like_a/b/a_fold"/>
</dbReference>
<evidence type="ECO:0000313" key="5">
    <source>
        <dbReference type="EMBL" id="CRY74113.1"/>
    </source>
</evidence>
<accession>A0A0H5NEZ9</accession>
<dbReference type="InterPro" id="IPR006015">
    <property type="entry name" value="Universal_stress_UspA"/>
</dbReference>
<evidence type="ECO:0000256" key="3">
    <source>
        <dbReference type="ARBA" id="ARBA00022840"/>
    </source>
</evidence>
<dbReference type="PANTHER" id="PTHR46268">
    <property type="entry name" value="STRESS RESPONSE PROTEIN NHAX"/>
    <property type="match status" value="1"/>
</dbReference>
<evidence type="ECO:0000256" key="1">
    <source>
        <dbReference type="ARBA" id="ARBA00008791"/>
    </source>
</evidence>
<dbReference type="Proteomes" id="UP000057820">
    <property type="component" value="Chromosome 1"/>
</dbReference>
<evidence type="ECO:0000313" key="6">
    <source>
        <dbReference type="Proteomes" id="UP000057820"/>
    </source>
</evidence>
<dbReference type="Pfam" id="PF00582">
    <property type="entry name" value="Usp"/>
    <property type="match status" value="2"/>
</dbReference>
<sequence length="296" mass="31275">MQDRVDRQTIVVGIDGSRGAVAAARWAGGLAARLGAPLALIAVVATVDFRITAAALAEADIMPTLRQAARRTVEQAADAVRADRPDVAITEQVVEGLPARELVSASEHARMLVVAATADDRISTFLLGSTALQVANKSRCPVAVWRGDPARVLPDDRPVLVGVDGSPEGDAAVGHAFALAAGLGVELVALHAWNDPDLLRWVPVPPSNEALAQQEESLLGERLAGWTTKYPDLRVTREVRKSPTAPALLERAADAQVIVTGSRGRNRVTGTLLGSTSQNLLHHAPCPTVVCRTDFE</sequence>
<dbReference type="PANTHER" id="PTHR46268:SF27">
    <property type="entry name" value="UNIVERSAL STRESS PROTEIN RV2623"/>
    <property type="match status" value="1"/>
</dbReference>
<comment type="similarity">
    <text evidence="1">Belongs to the universal stress protein A family.</text>
</comment>
<dbReference type="RefSeq" id="WP_060590174.1">
    <property type="nucleotide sequence ID" value="NZ_CAACYE020000001.1"/>
</dbReference>
<reference evidence="6" key="1">
    <citation type="submission" date="2015-03" db="EMBL/GenBank/DDBJ databases">
        <authorList>
            <consortium name="Pathogen Informatics"/>
        </authorList>
    </citation>
    <scope>NUCLEOTIDE SEQUENCE [LARGE SCALE GENOMIC DNA]</scope>
    <source>
        <strain evidence="6">NCTC11134</strain>
    </source>
</reference>
<name>A0A0H5NEZ9_NOCFR</name>
<dbReference type="AlphaFoldDB" id="A0A0H5NEZ9"/>
<organism evidence="5 6">
    <name type="scientific">Nocardia farcinica</name>
    <dbReference type="NCBI Taxonomy" id="37329"/>
    <lineage>
        <taxon>Bacteria</taxon>
        <taxon>Bacillati</taxon>
        <taxon>Actinomycetota</taxon>
        <taxon>Actinomycetes</taxon>
        <taxon>Mycobacteriales</taxon>
        <taxon>Nocardiaceae</taxon>
        <taxon>Nocardia</taxon>
    </lineage>
</organism>
<dbReference type="InterPro" id="IPR006016">
    <property type="entry name" value="UspA"/>
</dbReference>